<dbReference type="GO" id="GO:0043190">
    <property type="term" value="C:ATP-binding cassette (ABC) transporter complex"/>
    <property type="evidence" value="ECO:0007669"/>
    <property type="project" value="InterPro"/>
</dbReference>
<comment type="subcellular location">
    <subcellularLocation>
        <location evidence="1">Periplasm</location>
    </subcellularLocation>
</comment>
<feature type="domain" description="Solute-binding protein family 5" evidence="5">
    <location>
        <begin position="112"/>
        <end position="497"/>
    </location>
</feature>
<dbReference type="RefSeq" id="WP_214624488.1">
    <property type="nucleotide sequence ID" value="NZ_JAHGAW010000009.1"/>
</dbReference>
<name>A0A9X1DE63_9SPHN</name>
<dbReference type="EMBL" id="JAHGAW010000009">
    <property type="protein sequence ID" value="MBT2188239.1"/>
    <property type="molecule type" value="Genomic_DNA"/>
</dbReference>
<dbReference type="Gene3D" id="3.10.105.10">
    <property type="entry name" value="Dipeptide-binding Protein, Domain 3"/>
    <property type="match status" value="1"/>
</dbReference>
<dbReference type="GO" id="GO:0015833">
    <property type="term" value="P:peptide transport"/>
    <property type="evidence" value="ECO:0007669"/>
    <property type="project" value="TreeGrafter"/>
</dbReference>
<evidence type="ECO:0000256" key="3">
    <source>
        <dbReference type="ARBA" id="ARBA00022729"/>
    </source>
</evidence>
<keyword evidence="7" id="KW-1185">Reference proteome</keyword>
<accession>A0A9X1DE63</accession>
<evidence type="ECO:0000256" key="2">
    <source>
        <dbReference type="ARBA" id="ARBA00005695"/>
    </source>
</evidence>
<comment type="caution">
    <text evidence="6">The sequence shown here is derived from an EMBL/GenBank/DDBJ whole genome shotgun (WGS) entry which is preliminary data.</text>
</comment>
<dbReference type="GO" id="GO:0042884">
    <property type="term" value="P:microcin transport"/>
    <property type="evidence" value="ECO:0007669"/>
    <property type="project" value="TreeGrafter"/>
</dbReference>
<dbReference type="PIRSF" id="PIRSF002741">
    <property type="entry name" value="MppA"/>
    <property type="match status" value="1"/>
</dbReference>
<dbReference type="GO" id="GO:0030288">
    <property type="term" value="C:outer membrane-bounded periplasmic space"/>
    <property type="evidence" value="ECO:0007669"/>
    <property type="project" value="TreeGrafter"/>
</dbReference>
<dbReference type="GO" id="GO:1904680">
    <property type="term" value="F:peptide transmembrane transporter activity"/>
    <property type="evidence" value="ECO:0007669"/>
    <property type="project" value="TreeGrafter"/>
</dbReference>
<dbReference type="CDD" id="cd08497">
    <property type="entry name" value="MbnE-like"/>
    <property type="match status" value="1"/>
</dbReference>
<feature type="chain" id="PRO_5040957550" evidence="4">
    <location>
        <begin position="29"/>
        <end position="629"/>
    </location>
</feature>
<reference evidence="6" key="1">
    <citation type="submission" date="2021-05" db="EMBL/GenBank/DDBJ databases">
        <title>Genome of Sphingobium sp. strain.</title>
        <authorList>
            <person name="Fan R."/>
        </authorList>
    </citation>
    <scope>NUCLEOTIDE SEQUENCE</scope>
    <source>
        <strain evidence="6">H33</strain>
    </source>
</reference>
<dbReference type="AlphaFoldDB" id="A0A9X1DE63"/>
<evidence type="ECO:0000313" key="7">
    <source>
        <dbReference type="Proteomes" id="UP001138757"/>
    </source>
</evidence>
<gene>
    <name evidence="6" type="ORF">KK488_14885</name>
</gene>
<dbReference type="Proteomes" id="UP001138757">
    <property type="component" value="Unassembled WGS sequence"/>
</dbReference>
<dbReference type="SUPFAM" id="SSF53850">
    <property type="entry name" value="Periplasmic binding protein-like II"/>
    <property type="match status" value="1"/>
</dbReference>
<dbReference type="PANTHER" id="PTHR30290">
    <property type="entry name" value="PERIPLASMIC BINDING COMPONENT OF ABC TRANSPORTER"/>
    <property type="match status" value="1"/>
</dbReference>
<organism evidence="6 7">
    <name type="scientific">Sphingobium nicotianae</name>
    <dbReference type="NCBI Taxonomy" id="2782607"/>
    <lineage>
        <taxon>Bacteria</taxon>
        <taxon>Pseudomonadati</taxon>
        <taxon>Pseudomonadota</taxon>
        <taxon>Alphaproteobacteria</taxon>
        <taxon>Sphingomonadales</taxon>
        <taxon>Sphingomonadaceae</taxon>
        <taxon>Sphingobium</taxon>
    </lineage>
</organism>
<evidence type="ECO:0000313" key="6">
    <source>
        <dbReference type="EMBL" id="MBT2188239.1"/>
    </source>
</evidence>
<feature type="signal peptide" evidence="4">
    <location>
        <begin position="1"/>
        <end position="28"/>
    </location>
</feature>
<evidence type="ECO:0000256" key="4">
    <source>
        <dbReference type="SAM" id="SignalP"/>
    </source>
</evidence>
<dbReference type="PANTHER" id="PTHR30290:SF64">
    <property type="entry name" value="ABC TRANSPORTER PERIPLASMIC BINDING PROTEIN"/>
    <property type="match status" value="1"/>
</dbReference>
<keyword evidence="3 4" id="KW-0732">Signal</keyword>
<dbReference type="InterPro" id="IPR000914">
    <property type="entry name" value="SBP_5_dom"/>
</dbReference>
<protein>
    <submittedName>
        <fullName evidence="6">Extracellular solute-binding protein</fullName>
    </submittedName>
</protein>
<comment type="similarity">
    <text evidence="2">Belongs to the bacterial solute-binding protein 5 family.</text>
</comment>
<dbReference type="Pfam" id="PF00496">
    <property type="entry name" value="SBP_bac_5"/>
    <property type="match status" value="1"/>
</dbReference>
<dbReference type="InterPro" id="IPR030678">
    <property type="entry name" value="Peptide/Ni-bd"/>
</dbReference>
<evidence type="ECO:0000259" key="5">
    <source>
        <dbReference type="Pfam" id="PF00496"/>
    </source>
</evidence>
<evidence type="ECO:0000256" key="1">
    <source>
        <dbReference type="ARBA" id="ARBA00004418"/>
    </source>
</evidence>
<dbReference type="Gene3D" id="3.40.190.10">
    <property type="entry name" value="Periplasmic binding protein-like II"/>
    <property type="match status" value="1"/>
</dbReference>
<dbReference type="InterPro" id="IPR039424">
    <property type="entry name" value="SBP_5"/>
</dbReference>
<proteinExistence type="inferred from homology"/>
<sequence length="629" mass="71687">MIWRSAVGRFRGLIALGVLVSLTTSVPAADTGVTTSYGFAAFGSLKYPAGFKNFDYVNPDAPKGGVFRSGTPGYYDSFNIVSVMGFPPLGLEQLVFDKLMVRSLDEPASQYGLLAETISYPKDLSWVEYRLRADAKFSDGKPVTPEDVIFSVHVAQTSGRPLMRRTGTPVKAVFKTGPRSVRMVLIRKNSPTTLAAVGELTVLPEHFYRHTDFTKATMQIPVGSGPYRIKSFVPGRSVYFERRADYWGKDRPTARGRYNMDIRYDWYRDTSVYTEAFLAGDYDFRSDMSALRWDREATLPAFKRGDLIRAYIRYKTPISYQGIVLNTRNPFFQDRRVRQAMLHAFDYEWFQRNILHGYHGRVSNYFENSDFDIKGPPTPGERKLLDPWRDKLPADVFAAPRPLPVLGDRTRQRANLLEAARLIKAAGYPIENMRLVDTKTRKPIQLDLMLGYGVAQEKYITQFLRNLDRLGIKVDIKLYDNSTVRQFTARYDYDLRISVPNIPALISPGSEMRNEWASDGRTRIDSRNLAGVADPVVDDMLDKLIAAQDRESVVNAMRALNRVLVAGTYTIPMQHVYPAPTGVQPFTYWNKFGRPRIDPTNNFPLFTLDTWWIDKDKQAALRKRLGKDI</sequence>